<dbReference type="Gene3D" id="2.40.50.180">
    <property type="entry name" value="CheA-289, Domain 4"/>
    <property type="match status" value="1"/>
</dbReference>
<evidence type="ECO:0000313" key="3">
    <source>
        <dbReference type="Proteomes" id="UP000220251"/>
    </source>
</evidence>
<reference evidence="3" key="1">
    <citation type="submission" date="2015-06" db="EMBL/GenBank/DDBJ databases">
        <authorList>
            <person name="Bertelli C."/>
        </authorList>
    </citation>
    <scope>NUCLEOTIDE SEQUENCE [LARGE SCALE GENOMIC DNA]</scope>
    <source>
        <strain evidence="3">CRIB-30</strain>
    </source>
</reference>
<dbReference type="AlphaFoldDB" id="A0A0H5E568"/>
<dbReference type="Gene3D" id="2.30.30.40">
    <property type="entry name" value="SH3 Domains"/>
    <property type="match status" value="1"/>
</dbReference>
<dbReference type="PROSITE" id="PS50851">
    <property type="entry name" value="CHEW"/>
    <property type="match status" value="1"/>
</dbReference>
<dbReference type="Proteomes" id="UP000220251">
    <property type="component" value="Unassembled WGS sequence"/>
</dbReference>
<dbReference type="GO" id="GO:0006935">
    <property type="term" value="P:chemotaxis"/>
    <property type="evidence" value="ECO:0007669"/>
    <property type="project" value="InterPro"/>
</dbReference>
<dbReference type="PANTHER" id="PTHR22617:SF23">
    <property type="entry name" value="CHEMOTAXIS PROTEIN CHEW"/>
    <property type="match status" value="1"/>
</dbReference>
<dbReference type="SUPFAM" id="SSF50341">
    <property type="entry name" value="CheW-like"/>
    <property type="match status" value="1"/>
</dbReference>
<evidence type="ECO:0000313" key="2">
    <source>
        <dbReference type="EMBL" id="CRX38385.1"/>
    </source>
</evidence>
<dbReference type="InterPro" id="IPR036061">
    <property type="entry name" value="CheW-like_dom_sf"/>
</dbReference>
<dbReference type="InterPro" id="IPR039315">
    <property type="entry name" value="CheW"/>
</dbReference>
<dbReference type="GO" id="GO:0007165">
    <property type="term" value="P:signal transduction"/>
    <property type="evidence" value="ECO:0007669"/>
    <property type="project" value="InterPro"/>
</dbReference>
<gene>
    <name evidence="2" type="ORF">ELAC_1040</name>
</gene>
<dbReference type="Pfam" id="PF01584">
    <property type="entry name" value="CheW"/>
    <property type="match status" value="1"/>
</dbReference>
<dbReference type="GO" id="GO:0005829">
    <property type="term" value="C:cytosol"/>
    <property type="evidence" value="ECO:0007669"/>
    <property type="project" value="TreeGrafter"/>
</dbReference>
<dbReference type="PANTHER" id="PTHR22617">
    <property type="entry name" value="CHEMOTAXIS SENSOR HISTIDINE KINASE-RELATED"/>
    <property type="match status" value="1"/>
</dbReference>
<keyword evidence="3" id="KW-1185">Reference proteome</keyword>
<dbReference type="OrthoDB" id="21516at2"/>
<dbReference type="SMART" id="SM00260">
    <property type="entry name" value="CheW"/>
    <property type="match status" value="1"/>
</dbReference>
<accession>A0A0H5E568</accession>
<protein>
    <submittedName>
        <fullName evidence="2">Chemotaxis signaling protein</fullName>
    </submittedName>
</protein>
<evidence type="ECO:0000259" key="1">
    <source>
        <dbReference type="PROSITE" id="PS50851"/>
    </source>
</evidence>
<feature type="domain" description="CheW-like" evidence="1">
    <location>
        <begin position="48"/>
        <end position="191"/>
    </location>
</feature>
<proteinExistence type="predicted"/>
<organism evidence="2 3">
    <name type="scientific">Estrella lausannensis</name>
    <dbReference type="NCBI Taxonomy" id="483423"/>
    <lineage>
        <taxon>Bacteria</taxon>
        <taxon>Pseudomonadati</taxon>
        <taxon>Chlamydiota</taxon>
        <taxon>Chlamydiia</taxon>
        <taxon>Parachlamydiales</taxon>
        <taxon>Candidatus Criblamydiaceae</taxon>
        <taxon>Estrella</taxon>
    </lineage>
</organism>
<name>A0A0H5E568_9BACT</name>
<dbReference type="InterPro" id="IPR002545">
    <property type="entry name" value="CheW-lke_dom"/>
</dbReference>
<sequence>MSESSNQFFPNSNKVSDVNRLLDRAYPPGYANEWIELTRKKEEDVPFILKVLIFRIQQQWFGLDARGVGLVMEAKPSHRMPTPEGSPIKGVVSVRGDLKPIADLEILLHGRYRENKESGDGLMILISQDRKEWVIKVDEIFGVVSIAQKNLENVPVNIAKSHGNLIKALVEVEGKRVSILEEELLFYALSEKLSAK</sequence>
<dbReference type="EMBL" id="CWGJ01000012">
    <property type="protein sequence ID" value="CRX38385.1"/>
    <property type="molecule type" value="Genomic_DNA"/>
</dbReference>
<dbReference type="RefSeq" id="WP_098038245.1">
    <property type="nucleotide sequence ID" value="NZ_CWGJ01000012.1"/>
</dbReference>